<dbReference type="Pfam" id="PF20974">
    <property type="entry name" value="tRNA-synt_1c_C2"/>
    <property type="match status" value="1"/>
</dbReference>
<dbReference type="InterPro" id="IPR000924">
    <property type="entry name" value="Glu/Gln-tRNA-synth"/>
</dbReference>
<dbReference type="GO" id="GO:0005524">
    <property type="term" value="F:ATP binding"/>
    <property type="evidence" value="ECO:0007669"/>
    <property type="project" value="UniProtKB-KW"/>
</dbReference>
<evidence type="ECO:0000259" key="13">
    <source>
        <dbReference type="Pfam" id="PF03950"/>
    </source>
</evidence>
<evidence type="ECO:0000313" key="18">
    <source>
        <dbReference type="Proteomes" id="UP001196413"/>
    </source>
</evidence>
<dbReference type="InterPro" id="IPR014729">
    <property type="entry name" value="Rossmann-like_a/b/a_fold"/>
</dbReference>
<dbReference type="GO" id="GO:0006425">
    <property type="term" value="P:glutaminyl-tRNA aminoacylation"/>
    <property type="evidence" value="ECO:0007669"/>
    <property type="project" value="InterPro"/>
</dbReference>
<keyword evidence="6 11" id="KW-0648">Protein biosynthesis</keyword>
<dbReference type="Gene3D" id="2.40.240.10">
    <property type="entry name" value="Ribosomal Protein L25, Chain P"/>
    <property type="match status" value="2"/>
</dbReference>
<evidence type="ECO:0000313" key="17">
    <source>
        <dbReference type="EMBL" id="KAJ1357740.1"/>
    </source>
</evidence>
<dbReference type="FunFam" id="1.10.10.2420:FF:000001">
    <property type="entry name" value="Glutamine--tRNA ligase cytoplasmic"/>
    <property type="match status" value="1"/>
</dbReference>
<dbReference type="Pfam" id="PF03950">
    <property type="entry name" value="tRNA-synt_1c_C"/>
    <property type="match status" value="1"/>
</dbReference>
<dbReference type="FunFam" id="1.10.8.1290:FF:000002">
    <property type="entry name" value="Glutamine--tRNA ligase cytoplasmic"/>
    <property type="match status" value="1"/>
</dbReference>
<comment type="similarity">
    <text evidence="1 11">Belongs to the class-I aminoacyl-tRNA synthetase family.</text>
</comment>
<dbReference type="InterPro" id="IPR020056">
    <property type="entry name" value="Rbsml_bL25/Gln-tRNA_synth_N"/>
</dbReference>
<dbReference type="CDD" id="cd00807">
    <property type="entry name" value="GlnRS_core"/>
    <property type="match status" value="1"/>
</dbReference>
<dbReference type="InterPro" id="IPR050132">
    <property type="entry name" value="Gln/Glu-tRNA_Ligase"/>
</dbReference>
<protein>
    <recommendedName>
        <fullName evidence="10">Probable glutamine--tRNA ligase</fullName>
        <ecNumber evidence="2">6.1.1.18</ecNumber>
    </recommendedName>
    <alternativeName>
        <fullName evidence="8">Glutaminyl-tRNA synthetase</fullName>
    </alternativeName>
</protein>
<keyword evidence="4 11" id="KW-0547">Nucleotide-binding</keyword>
<evidence type="ECO:0000259" key="16">
    <source>
        <dbReference type="Pfam" id="PF20974"/>
    </source>
</evidence>
<evidence type="ECO:0000256" key="1">
    <source>
        <dbReference type="ARBA" id="ARBA00005594"/>
    </source>
</evidence>
<evidence type="ECO:0000256" key="4">
    <source>
        <dbReference type="ARBA" id="ARBA00022741"/>
    </source>
</evidence>
<dbReference type="GO" id="GO:0005829">
    <property type="term" value="C:cytosol"/>
    <property type="evidence" value="ECO:0007669"/>
    <property type="project" value="TreeGrafter"/>
</dbReference>
<dbReference type="Proteomes" id="UP001196413">
    <property type="component" value="Unassembled WGS sequence"/>
</dbReference>
<proteinExistence type="inferred from homology"/>
<dbReference type="InterPro" id="IPR042559">
    <property type="entry name" value="Gln-tRNA-synth_Ib_RNA-bd_N_2"/>
</dbReference>
<evidence type="ECO:0000259" key="15">
    <source>
        <dbReference type="Pfam" id="PF04558"/>
    </source>
</evidence>
<dbReference type="Pfam" id="PF00749">
    <property type="entry name" value="tRNA-synt_1c"/>
    <property type="match status" value="1"/>
</dbReference>
<name>A0AAD5MGT5_PARTN</name>
<dbReference type="PRINTS" id="PR00987">
    <property type="entry name" value="TRNASYNTHGLU"/>
</dbReference>
<dbReference type="Gene3D" id="3.40.50.620">
    <property type="entry name" value="HUPs"/>
    <property type="match status" value="1"/>
</dbReference>
<dbReference type="NCBIfam" id="TIGR00440">
    <property type="entry name" value="glnS"/>
    <property type="match status" value="1"/>
</dbReference>
<reference evidence="17" key="1">
    <citation type="submission" date="2021-06" db="EMBL/GenBank/DDBJ databases">
        <title>Parelaphostrongylus tenuis whole genome reference sequence.</title>
        <authorList>
            <person name="Garwood T.J."/>
            <person name="Larsen P.A."/>
            <person name="Fountain-Jones N.M."/>
            <person name="Garbe J.R."/>
            <person name="Macchietto M.G."/>
            <person name="Kania S.A."/>
            <person name="Gerhold R.W."/>
            <person name="Richards J.E."/>
            <person name="Wolf T.M."/>
        </authorList>
    </citation>
    <scope>NUCLEOTIDE SEQUENCE</scope>
    <source>
        <strain evidence="17">MNPRO001-30</strain>
        <tissue evidence="17">Meninges</tissue>
    </source>
</reference>
<evidence type="ECO:0000256" key="8">
    <source>
        <dbReference type="ARBA" id="ARBA00030466"/>
    </source>
</evidence>
<gene>
    <name evidence="17" type="primary">QARS1</name>
    <name evidence="17" type="ORF">KIN20_015946</name>
</gene>
<dbReference type="InterPro" id="IPR001412">
    <property type="entry name" value="aa-tRNA-synth_I_CS"/>
</dbReference>
<evidence type="ECO:0000256" key="2">
    <source>
        <dbReference type="ARBA" id="ARBA00012836"/>
    </source>
</evidence>
<dbReference type="SUPFAM" id="SSF52374">
    <property type="entry name" value="Nucleotidylyl transferase"/>
    <property type="match status" value="1"/>
</dbReference>
<dbReference type="SUPFAM" id="SSF50715">
    <property type="entry name" value="Ribosomal protein L25-like"/>
    <property type="match status" value="1"/>
</dbReference>
<feature type="domain" description="Glutamyl/glutaminyl-tRNA synthetase class Ib catalytic" evidence="12">
    <location>
        <begin position="287"/>
        <end position="586"/>
    </location>
</feature>
<dbReference type="Gene3D" id="1.10.10.2420">
    <property type="match status" value="1"/>
</dbReference>
<evidence type="ECO:0000256" key="7">
    <source>
        <dbReference type="ARBA" id="ARBA00023146"/>
    </source>
</evidence>
<evidence type="ECO:0000256" key="5">
    <source>
        <dbReference type="ARBA" id="ARBA00022840"/>
    </source>
</evidence>
<dbReference type="FunFam" id="2.40.240.10:FF:000008">
    <property type="entry name" value="probable glutamine--tRNA ligase"/>
    <property type="match status" value="1"/>
</dbReference>
<keyword evidence="3 11" id="KW-0436">Ligase</keyword>
<organism evidence="17 18">
    <name type="scientific">Parelaphostrongylus tenuis</name>
    <name type="common">Meningeal worm</name>
    <dbReference type="NCBI Taxonomy" id="148309"/>
    <lineage>
        <taxon>Eukaryota</taxon>
        <taxon>Metazoa</taxon>
        <taxon>Ecdysozoa</taxon>
        <taxon>Nematoda</taxon>
        <taxon>Chromadorea</taxon>
        <taxon>Rhabditida</taxon>
        <taxon>Rhabditina</taxon>
        <taxon>Rhabditomorpha</taxon>
        <taxon>Strongyloidea</taxon>
        <taxon>Metastrongylidae</taxon>
        <taxon>Parelaphostrongylus</taxon>
    </lineage>
</organism>
<evidence type="ECO:0000259" key="12">
    <source>
        <dbReference type="Pfam" id="PF00749"/>
    </source>
</evidence>
<feature type="domain" description="tRNA synthetases class I (E and Q) anti-codon binding" evidence="16">
    <location>
        <begin position="704"/>
        <end position="779"/>
    </location>
</feature>
<feature type="domain" description="Glutaminyl-tRNA synthetase class Ib non-specific RNA-binding" evidence="14">
    <location>
        <begin position="167"/>
        <end position="277"/>
    </location>
</feature>
<dbReference type="Pfam" id="PF04558">
    <property type="entry name" value="tRNA_synt_1c_R1"/>
    <property type="match status" value="1"/>
</dbReference>
<dbReference type="EMBL" id="JAHQIW010003231">
    <property type="protein sequence ID" value="KAJ1357740.1"/>
    <property type="molecule type" value="Genomic_DNA"/>
</dbReference>
<evidence type="ECO:0000256" key="10">
    <source>
        <dbReference type="ARBA" id="ARBA00072317"/>
    </source>
</evidence>
<keyword evidence="7 11" id="KW-0030">Aminoacyl-tRNA synthetase</keyword>
<comment type="caution">
    <text evidence="17">The sequence shown here is derived from an EMBL/GenBank/DDBJ whole genome shotgun (WGS) entry which is preliminary data.</text>
</comment>
<dbReference type="InterPro" id="IPR007639">
    <property type="entry name" value="Gln-tRNA-synth_Ib_RNA-bd_N"/>
</dbReference>
<evidence type="ECO:0000259" key="14">
    <source>
        <dbReference type="Pfam" id="PF04557"/>
    </source>
</evidence>
<evidence type="ECO:0000256" key="9">
    <source>
        <dbReference type="ARBA" id="ARBA00048270"/>
    </source>
</evidence>
<evidence type="ECO:0000256" key="3">
    <source>
        <dbReference type="ARBA" id="ARBA00022598"/>
    </source>
</evidence>
<evidence type="ECO:0000256" key="6">
    <source>
        <dbReference type="ARBA" id="ARBA00022917"/>
    </source>
</evidence>
<dbReference type="FunFam" id="3.40.50.620:FF:000037">
    <property type="entry name" value="Glutamine--tRNA ligase cytoplasmic"/>
    <property type="match status" value="1"/>
</dbReference>
<dbReference type="PROSITE" id="PS00178">
    <property type="entry name" value="AA_TRNA_LIGASE_I"/>
    <property type="match status" value="1"/>
</dbReference>
<dbReference type="InterPro" id="IPR004514">
    <property type="entry name" value="Gln-tRNA-synth"/>
</dbReference>
<dbReference type="Gene3D" id="1.10.8.1290">
    <property type="entry name" value="Glutaminyl-tRNA synthetase, non-specific RNA binding region part 1, domain 1"/>
    <property type="match status" value="1"/>
</dbReference>
<keyword evidence="18" id="KW-1185">Reference proteome</keyword>
<dbReference type="InterPro" id="IPR042558">
    <property type="entry name" value="Gln-tRNA-synth_Ib_RNA-bd_N_1"/>
</dbReference>
<dbReference type="InterPro" id="IPR011035">
    <property type="entry name" value="Ribosomal_bL25/Gln-tRNA_synth"/>
</dbReference>
<feature type="domain" description="Glutaminyl-tRNA synthetase class Ib non-specific RNA-binding" evidence="15">
    <location>
        <begin position="6"/>
        <end position="164"/>
    </location>
</feature>
<keyword evidence="5 11" id="KW-0067">ATP-binding</keyword>
<dbReference type="PANTHER" id="PTHR43097:SF4">
    <property type="entry name" value="GLUTAMINE--TRNA LIGASE"/>
    <property type="match status" value="1"/>
</dbReference>
<dbReference type="Pfam" id="PF04557">
    <property type="entry name" value="tRNA_synt_1c_R2"/>
    <property type="match status" value="1"/>
</dbReference>
<dbReference type="GO" id="GO:0017101">
    <property type="term" value="C:aminoacyl-tRNA synthetase multienzyme complex"/>
    <property type="evidence" value="ECO:0007669"/>
    <property type="project" value="UniProtKB-ARBA"/>
</dbReference>
<dbReference type="InterPro" id="IPR020059">
    <property type="entry name" value="Glu/Gln-tRNA-synth_Ib_codon-bd"/>
</dbReference>
<dbReference type="GO" id="GO:0004819">
    <property type="term" value="F:glutamine-tRNA ligase activity"/>
    <property type="evidence" value="ECO:0007669"/>
    <property type="project" value="UniProtKB-EC"/>
</dbReference>
<comment type="catalytic activity">
    <reaction evidence="9">
        <text>tRNA(Gln) + L-glutamine + ATP = L-glutaminyl-tRNA(Gln) + AMP + diphosphate</text>
        <dbReference type="Rhea" id="RHEA:20121"/>
        <dbReference type="Rhea" id="RHEA-COMP:9662"/>
        <dbReference type="Rhea" id="RHEA-COMP:9681"/>
        <dbReference type="ChEBI" id="CHEBI:30616"/>
        <dbReference type="ChEBI" id="CHEBI:33019"/>
        <dbReference type="ChEBI" id="CHEBI:58359"/>
        <dbReference type="ChEBI" id="CHEBI:78442"/>
        <dbReference type="ChEBI" id="CHEBI:78521"/>
        <dbReference type="ChEBI" id="CHEBI:456215"/>
        <dbReference type="EC" id="6.1.1.18"/>
    </reaction>
</comment>
<dbReference type="InterPro" id="IPR020058">
    <property type="entry name" value="Glu/Gln-tRNA-synth_Ib_cat-dom"/>
</dbReference>
<dbReference type="PANTHER" id="PTHR43097">
    <property type="entry name" value="GLUTAMINE-TRNA LIGASE"/>
    <property type="match status" value="1"/>
</dbReference>
<evidence type="ECO:0000256" key="11">
    <source>
        <dbReference type="RuleBase" id="RU363037"/>
    </source>
</evidence>
<dbReference type="AlphaFoldDB" id="A0AAD5MGT5"/>
<sequence>MSNLLWLGLSEQKVKETEKNAALTKQLTEIISIAEHELSIVGRSKEDLTRVQGTLLYQLGTKIKPQCVKHMQLVIQYIIGGGIRNEAQVSAALDYLLTRSVHDVDQSAFEEACGVGVVVTPDQIEDVVSNVINKHKERLTVDRYSFNVGKLLGEIRSSLPWADGAYVKKEVDLQLLELLGPRTIDDLIPKKKAKQEKHEKRSTANIRVTLPHNGEQQNGLEKQVCVDATPQQVEGYNESEGSATIEELMRTRARFHEPGMNYTTDGYISTPNTKELLRKHLEATGGKVITRFPPEPNGVLHIGHAKAININFGYAKAHGGLCNLRFDDTNPEKEEEKFFKAIEDIVHWLGYTPARITHSSDNFQQLYEWAVELIKKDKAYVCHQRVEEIRGFDVQLSPWRSRPIEESLRLFQDMKNGKFDEGEATLRLKLTLEEGKIDPVAYRIKYVPHHRTGDQWCIYPTYDYSHCLCDSIENITHSLCTKEFQSRRSSYYELCNMLDIYCPVQWEYGRLNVNYTVVSKRKIMKLINSGIVKDWDDPRLFTLTALRRRGIPAEAINNFVAKLGLTTTQMVIDPHVLDATVRDYLNTRAPRTMAVLEGLKLTIENFDEMKFESFVTVPDFPSDHMCTKNHKVAFDRVIHIERSDYRQDEKLKSFRRLTKDQPVGLKYVGVVLSFLREVLDASGNVIEVIVRASTLTEQNKPKAFVHWVSHPITAEVRLYDRLFKSKNPEDPAEVPNGFLSDINTDSLTVLYNVLIDKSISGSKVYDRYQFERVGYFSVDQDSVPGKLVFNRTVLLKEDAGKN</sequence>
<dbReference type="EC" id="6.1.1.18" evidence="2"/>
<accession>A0AAD5MGT5</accession>
<feature type="domain" description="Glutamyl/glutaminyl-tRNA synthetase class Ib anti-codon binding" evidence="13">
    <location>
        <begin position="589"/>
        <end position="690"/>
    </location>
</feature>
<dbReference type="InterPro" id="IPR049437">
    <property type="entry name" value="tRNA-synt_1c_C2"/>
</dbReference>
<dbReference type="InterPro" id="IPR007638">
    <property type="entry name" value="Gln-tRNA-synth_Ib_RNA-bd_2"/>
</dbReference>